<sequence length="98" mass="11147">MEFQAVWDFADDDPVGGGIAATFSMYLHRRSWSISSDLLHLFLCFFFFFIKILSSTTAEFQVVWDFADDDPVGGGVAATFSMYLHCRSWSISSDLLHF</sequence>
<reference evidence="2" key="1">
    <citation type="submission" date="2020-08" db="EMBL/GenBank/DDBJ databases">
        <title>Plant Genome Project.</title>
        <authorList>
            <person name="Zhang R.-G."/>
        </authorList>
    </citation>
    <scope>NUCLEOTIDE SEQUENCE</scope>
    <source>
        <strain evidence="2">WSP0</strain>
        <tissue evidence="2">Leaf</tissue>
    </source>
</reference>
<keyword evidence="1" id="KW-0472">Membrane</keyword>
<feature type="transmembrane region" description="Helical" evidence="1">
    <location>
        <begin position="32"/>
        <end position="50"/>
    </location>
</feature>
<keyword evidence="3" id="KW-1185">Reference proteome</keyword>
<dbReference type="EMBL" id="JACTNZ010000009">
    <property type="protein sequence ID" value="KAG5531973.1"/>
    <property type="molecule type" value="Genomic_DNA"/>
</dbReference>
<evidence type="ECO:0000313" key="2">
    <source>
        <dbReference type="EMBL" id="KAG5531973.1"/>
    </source>
</evidence>
<name>A0AAV6IWR5_9ERIC</name>
<protein>
    <submittedName>
        <fullName evidence="2">Uncharacterized protein</fullName>
    </submittedName>
</protein>
<accession>A0AAV6IWR5</accession>
<evidence type="ECO:0000313" key="3">
    <source>
        <dbReference type="Proteomes" id="UP000823749"/>
    </source>
</evidence>
<gene>
    <name evidence="2" type="ORF">RHGRI_026551</name>
</gene>
<keyword evidence="1" id="KW-1133">Transmembrane helix</keyword>
<dbReference type="AlphaFoldDB" id="A0AAV6IWR5"/>
<organism evidence="2 3">
    <name type="scientific">Rhododendron griersonianum</name>
    <dbReference type="NCBI Taxonomy" id="479676"/>
    <lineage>
        <taxon>Eukaryota</taxon>
        <taxon>Viridiplantae</taxon>
        <taxon>Streptophyta</taxon>
        <taxon>Embryophyta</taxon>
        <taxon>Tracheophyta</taxon>
        <taxon>Spermatophyta</taxon>
        <taxon>Magnoliopsida</taxon>
        <taxon>eudicotyledons</taxon>
        <taxon>Gunneridae</taxon>
        <taxon>Pentapetalae</taxon>
        <taxon>asterids</taxon>
        <taxon>Ericales</taxon>
        <taxon>Ericaceae</taxon>
        <taxon>Ericoideae</taxon>
        <taxon>Rhodoreae</taxon>
        <taxon>Rhododendron</taxon>
    </lineage>
</organism>
<dbReference type="Proteomes" id="UP000823749">
    <property type="component" value="Chromosome 9"/>
</dbReference>
<proteinExistence type="predicted"/>
<keyword evidence="1" id="KW-0812">Transmembrane</keyword>
<comment type="caution">
    <text evidence="2">The sequence shown here is derived from an EMBL/GenBank/DDBJ whole genome shotgun (WGS) entry which is preliminary data.</text>
</comment>
<evidence type="ECO:0000256" key="1">
    <source>
        <dbReference type="SAM" id="Phobius"/>
    </source>
</evidence>